<dbReference type="GeneID" id="95684857"/>
<dbReference type="AlphaFoldDB" id="A0A4Y8R3M5"/>
<evidence type="ECO:0000313" key="1">
    <source>
        <dbReference type="EMBL" id="TFF11556.1"/>
    </source>
</evidence>
<organism evidence="1 2">
    <name type="scientific">Cellulosimicrobium funkei</name>
    <dbReference type="NCBI Taxonomy" id="264251"/>
    <lineage>
        <taxon>Bacteria</taxon>
        <taxon>Bacillati</taxon>
        <taxon>Actinomycetota</taxon>
        <taxon>Actinomycetes</taxon>
        <taxon>Micrococcales</taxon>
        <taxon>Promicromonosporaceae</taxon>
        <taxon>Cellulosimicrobium</taxon>
    </lineage>
</organism>
<gene>
    <name evidence="1" type="ORF">E1O70_10180</name>
</gene>
<dbReference type="Proteomes" id="UP000298003">
    <property type="component" value="Unassembled WGS sequence"/>
</dbReference>
<name>A0A4Y8R3M5_9MICO</name>
<evidence type="ECO:0008006" key="3">
    <source>
        <dbReference type="Google" id="ProtNLM"/>
    </source>
</evidence>
<protein>
    <recommendedName>
        <fullName evidence="3">Type IV toxin-antitoxin system AbiEi family antitoxin domain-containing protein</fullName>
    </recommendedName>
</protein>
<sequence>MRRAQIPPSLLSVAAVQGGLVSIVQCRGHGLSDKDVAGLTRRATLVRVTRGVYDVSTAPLADRSWDERRARAAWTGLLAFGEDAVAGGPCALVLHGVRGLPPTLRPEAAVPRGRNRLDRDGIALRQFDAGMTAVEIRGRRVVTLDWALAQAVPELPRANGLAVLDSALHQDLIDADGLRRAHEHARGRRGVASRHTLWEMADARAESPLESFARLDCIDEGVPPHTLQLPVHDHGGRVVARGDLAWRYRDGRWLVAELDGQDVHSTPHAVFSDRTRQNTLVATGRIDVLRFTGRDVGTIGRTVRVALHRNGGRPPPSMGSWPVGSL</sequence>
<comment type="caution">
    <text evidence="1">The sequence shown here is derived from an EMBL/GenBank/DDBJ whole genome shotgun (WGS) entry which is preliminary data.</text>
</comment>
<dbReference type="RefSeq" id="WP_061268656.1">
    <property type="nucleotide sequence ID" value="NZ_SOZH01000005.1"/>
</dbReference>
<evidence type="ECO:0000313" key="2">
    <source>
        <dbReference type="Proteomes" id="UP000298003"/>
    </source>
</evidence>
<reference evidence="1 2" key="1">
    <citation type="submission" date="2019-03" db="EMBL/GenBank/DDBJ databases">
        <title>Cellulosimicrobium funkei JCM14302 Assembly.</title>
        <authorList>
            <person name="Dou T."/>
        </authorList>
    </citation>
    <scope>NUCLEOTIDE SEQUENCE [LARGE SCALE GENOMIC DNA]</scope>
    <source>
        <strain evidence="1 2">JCM 14302</strain>
    </source>
</reference>
<accession>A0A4Y8R3M5</accession>
<keyword evidence="2" id="KW-1185">Reference proteome</keyword>
<proteinExistence type="predicted"/>
<dbReference type="EMBL" id="SOZH01000005">
    <property type="protein sequence ID" value="TFF11556.1"/>
    <property type="molecule type" value="Genomic_DNA"/>
</dbReference>